<proteinExistence type="predicted"/>
<dbReference type="PROSITE" id="PS51257">
    <property type="entry name" value="PROKAR_LIPOPROTEIN"/>
    <property type="match status" value="1"/>
</dbReference>
<sequence length="802" mass="84999">MGRIVNQMWGTKHWFYVFGMALALLVGCNRPTPQPSVQITFSPASLTLQQGETKEVSLTLERTNLPGLVVLDLESPPPTGVRATFEPNGTEGNTTTLQVQALGTAAVGDFTLRVRVSQGSFSQTADLPLRVEQANAPDLRISLNNLTPSIRQGQYEDLLVDVQRINVGGTVVLTLEQQNGSPLPSGLSATFSPSQPGSTVSILRLSVAPTATISTYPLRIRATLGTLERTLPFTLTVLAASSESDFQLSLSQYLSVKRGGSLSEPLTITRTNLAGPISLSLEQQNGSPLPSGLSATFAPEPADGDTADLILSTTPSLPLGNYLLRVRGEQGTVVRTALVLLNVYDEARLTASGAAWVAGQDNSGAWQVVAPTVGEYLLRVGNAGGRYGWAVVCSRTEGSPSTTTHQVRVYQLTLGEVRDLSLSCPPAATPGTFSNLSGQLAGLSGSYGQVAYGISADFVDPARDGSFPPTPAYPGYLLQGVRNGTAHLMAVRYLPPSTPGTLFQADRALFERSYTVSGNQNFNLNLTGPTSFALEGSYTATLTNPNPGAEGLSYLAYLTPTTQTLYLADSQQKAASLTYRAIPAAQRQANEFYVFNAREATFAGLNLRSRQVVQGLADPANLSAGFLNLPGASLTLLGNQFQASWSPGYTWLGSGTRLFSLQLAQLAVTPSTNLEWHLHLSQGWLGTAVSYAVPDLSQSCAATQTPCVPLPSNAPANGWQAVWSLQRGLELDWSLSAVQISLPLPNWLPLAQSSTPPAGINLDGFSFAAASDGGILNPSALSVQRLQKLGAPRLLPAWLSPR</sequence>
<evidence type="ECO:0000313" key="1">
    <source>
        <dbReference type="EMBL" id="GEM84898.1"/>
    </source>
</evidence>
<evidence type="ECO:0000313" key="2">
    <source>
        <dbReference type="Proteomes" id="UP000321197"/>
    </source>
</evidence>
<reference evidence="1 2" key="1">
    <citation type="submission" date="2019-07" db="EMBL/GenBank/DDBJ databases">
        <title>Whole genome shotgun sequence of Meiothermus hypogaeus NBRC 106114.</title>
        <authorList>
            <person name="Hosoyama A."/>
            <person name="Uohara A."/>
            <person name="Ohji S."/>
            <person name="Ichikawa N."/>
        </authorList>
    </citation>
    <scope>NUCLEOTIDE SEQUENCE [LARGE SCALE GENOMIC DNA]</scope>
    <source>
        <strain evidence="1 2">NBRC 106114</strain>
    </source>
</reference>
<evidence type="ECO:0008006" key="3">
    <source>
        <dbReference type="Google" id="ProtNLM"/>
    </source>
</evidence>
<accession>A0A511R5N1</accession>
<comment type="caution">
    <text evidence="1">The sequence shown here is derived from an EMBL/GenBank/DDBJ whole genome shotgun (WGS) entry which is preliminary data.</text>
</comment>
<name>A0A511R5N1_9DEIN</name>
<organism evidence="1 2">
    <name type="scientific">Meiothermus hypogaeus NBRC 106114</name>
    <dbReference type="NCBI Taxonomy" id="1227553"/>
    <lineage>
        <taxon>Bacteria</taxon>
        <taxon>Thermotogati</taxon>
        <taxon>Deinococcota</taxon>
        <taxon>Deinococci</taxon>
        <taxon>Thermales</taxon>
        <taxon>Thermaceae</taxon>
        <taxon>Meiothermus</taxon>
    </lineage>
</organism>
<gene>
    <name evidence="1" type="ORF">MHY01S_30640</name>
</gene>
<protein>
    <recommendedName>
        <fullName evidence="3">Lipoprotein</fullName>
    </recommendedName>
</protein>
<dbReference type="AlphaFoldDB" id="A0A511R5N1"/>
<dbReference type="Proteomes" id="UP000321197">
    <property type="component" value="Unassembled WGS sequence"/>
</dbReference>
<dbReference type="EMBL" id="BJXL01000143">
    <property type="protein sequence ID" value="GEM84898.1"/>
    <property type="molecule type" value="Genomic_DNA"/>
</dbReference>